<dbReference type="Gene3D" id="1.10.510.10">
    <property type="entry name" value="Transferase(Phosphotransferase) domain 1"/>
    <property type="match status" value="2"/>
</dbReference>
<feature type="region of interest" description="Disordered" evidence="1">
    <location>
        <begin position="584"/>
        <end position="641"/>
    </location>
</feature>
<dbReference type="SUPFAM" id="SSF56112">
    <property type="entry name" value="Protein kinase-like (PK-like)"/>
    <property type="match status" value="2"/>
</dbReference>
<dbReference type="InterPro" id="IPR000719">
    <property type="entry name" value="Prot_kinase_dom"/>
</dbReference>
<comment type="caution">
    <text evidence="3">The sequence shown here is derived from an EMBL/GenBank/DDBJ whole genome shotgun (WGS) entry which is preliminary data.</text>
</comment>
<gene>
    <name evidence="3" type="primary">FUT8</name>
    <name evidence="3" type="ORF">E8E13_006541</name>
</gene>
<dbReference type="InterPro" id="IPR011009">
    <property type="entry name" value="Kinase-like_dom_sf"/>
</dbReference>
<organism evidence="3 4">
    <name type="scientific">Curvularia kusanoi</name>
    <name type="common">Cochliobolus kusanoi</name>
    <dbReference type="NCBI Taxonomy" id="90978"/>
    <lineage>
        <taxon>Eukaryota</taxon>
        <taxon>Fungi</taxon>
        <taxon>Dikarya</taxon>
        <taxon>Ascomycota</taxon>
        <taxon>Pezizomycotina</taxon>
        <taxon>Dothideomycetes</taxon>
        <taxon>Pleosporomycetidae</taxon>
        <taxon>Pleosporales</taxon>
        <taxon>Pleosporineae</taxon>
        <taxon>Pleosporaceae</taxon>
        <taxon>Curvularia</taxon>
    </lineage>
</organism>
<feature type="region of interest" description="Disordered" evidence="1">
    <location>
        <begin position="493"/>
        <end position="517"/>
    </location>
</feature>
<dbReference type="Proteomes" id="UP000801428">
    <property type="component" value="Unassembled WGS sequence"/>
</dbReference>
<evidence type="ECO:0000313" key="4">
    <source>
        <dbReference type="Proteomes" id="UP000801428"/>
    </source>
</evidence>
<feature type="region of interest" description="Disordered" evidence="1">
    <location>
        <begin position="72"/>
        <end position="134"/>
    </location>
</feature>
<dbReference type="OrthoDB" id="1046782at2759"/>
<feature type="domain" description="Protein kinase" evidence="2">
    <location>
        <begin position="355"/>
        <end position="802"/>
    </location>
</feature>
<sequence length="821" mass="92564">MSTSEFSERDSARPGLRLVDVRNAGKDEDPQARILLWRRLVLGSGTLESWSHQVGVSTDLIDPLNRGVIQGWEEDQGDSGESQAKDETPTNRSSHLAATLNTERTEDDRASRRSFGDSLPDVSIGQGPSSSLPQGIIADAVNPTELEHRLVGSSASDPLLSSDLISTDEDFLAHPWMLQESILNACQRNPREERFLPKRDLTRLINQESVSQELSRVLGDSHTSAQIQAWASEVCTSTETRQNEKIKIKSFRKIFALLVLADMSATIPRFFEEDVSDLDLPLLPVMAQGISGFRRRDSAKPLSCFRGWWPMKLENFEDYQWRMLAAYFSETGSGNVQHYRLQDKHILPFVTSSNKAEDDHVIQGGTGRVFMVNIHRDHHNFSRLSNQVNDNGFAVKQQIYESDRQVFEREADILRTFSGAQSHPHIVSLLATYEHLGKYHLVFHRAECDLLTLWMKVEREPTVGYSNILWMAEQCSGIADGLLRLHERSTFDMQQNPKNEMQLESEDEVSSSRDETPMKHDLYVGNATAEKPMAQDLPQHESEGSLPVIDSVNEILVEPTCEHDGQDQLPKTYGRHGDIHPGNILWFGSNNNDDDEDDDGDDDEDDDGDDDEDDDGNDDEDDDDDDDHGGGGGGGKGSLSGMLQIADFGEAELNCHISQRETRELAHTVTYRPPECDIPNIVSDQSYDIWGLGCVYLEFVAWMLGGAELLRKLSKERLAPDPTERGIETDTFFQIVADPRTLKRELKIKDKVIQSIEELHVHPNCTEFFHDFLELIRLNLLLIDSEKRSSCNDVAKKLQIMLNKCRGDNTYAATANPWMKI</sequence>
<accession>A0A9P4TCS8</accession>
<dbReference type="PROSITE" id="PS50011">
    <property type="entry name" value="PROTEIN_KINASE_DOM"/>
    <property type="match status" value="1"/>
</dbReference>
<proteinExistence type="predicted"/>
<feature type="compositionally biased region" description="Acidic residues" evidence="1">
    <location>
        <begin position="592"/>
        <end position="627"/>
    </location>
</feature>
<evidence type="ECO:0000256" key="1">
    <source>
        <dbReference type="SAM" id="MobiDB-lite"/>
    </source>
</evidence>
<protein>
    <submittedName>
        <fullName evidence="3">Fut8p</fullName>
    </submittedName>
</protein>
<evidence type="ECO:0000313" key="3">
    <source>
        <dbReference type="EMBL" id="KAF3001371.1"/>
    </source>
</evidence>
<dbReference type="GO" id="GO:0005524">
    <property type="term" value="F:ATP binding"/>
    <property type="evidence" value="ECO:0007669"/>
    <property type="project" value="InterPro"/>
</dbReference>
<dbReference type="AlphaFoldDB" id="A0A9P4TCS8"/>
<dbReference type="SMART" id="SM00220">
    <property type="entry name" value="S_TKc"/>
    <property type="match status" value="1"/>
</dbReference>
<evidence type="ECO:0000259" key="2">
    <source>
        <dbReference type="PROSITE" id="PS50011"/>
    </source>
</evidence>
<feature type="compositionally biased region" description="Basic and acidic residues" evidence="1">
    <location>
        <begin position="103"/>
        <end position="115"/>
    </location>
</feature>
<name>A0A9P4TCS8_CURKU</name>
<dbReference type="PANTHER" id="PTHR24359:SF37">
    <property type="entry name" value="PROTEIN KINASE DOMAIN-CONTAINING PROTEIN"/>
    <property type="match status" value="1"/>
</dbReference>
<dbReference type="EMBL" id="SWKU01000013">
    <property type="protein sequence ID" value="KAF3001371.1"/>
    <property type="molecule type" value="Genomic_DNA"/>
</dbReference>
<dbReference type="GO" id="GO:0004674">
    <property type="term" value="F:protein serine/threonine kinase activity"/>
    <property type="evidence" value="ECO:0007669"/>
    <property type="project" value="TreeGrafter"/>
</dbReference>
<dbReference type="PANTHER" id="PTHR24359">
    <property type="entry name" value="SERINE/THREONINE-PROTEIN KINASE SBK1"/>
    <property type="match status" value="1"/>
</dbReference>
<reference evidence="3" key="1">
    <citation type="submission" date="2019-04" db="EMBL/GenBank/DDBJ databases">
        <title>Sequencing of skin fungus with MAO and IRED activity.</title>
        <authorList>
            <person name="Marsaioli A.J."/>
            <person name="Bonatto J.M.C."/>
            <person name="Reis Junior O."/>
        </authorList>
    </citation>
    <scope>NUCLEOTIDE SEQUENCE</scope>
    <source>
        <strain evidence="3">30M1</strain>
    </source>
</reference>
<feature type="compositionally biased region" description="Polar residues" evidence="1">
    <location>
        <begin position="90"/>
        <end position="102"/>
    </location>
</feature>
<keyword evidence="4" id="KW-1185">Reference proteome</keyword>